<sequence>VPSLVRSSGPTPRAPGLHGCAARHRRRPAGMWPASGAGDHRRGDRLREQRGVHQHARAGGEPVRPRRQRGGTLSAAGAGELDAVGAGARRERRNVGDVAGSAGGRLGELLARERRARARRRLARAL</sequence>
<accession>A0A6J4RAW4</accession>
<feature type="compositionally biased region" description="Polar residues" evidence="1">
    <location>
        <begin position="1"/>
        <end position="10"/>
    </location>
</feature>
<name>A0A6J4RAW4_9ACTN</name>
<reference evidence="2" key="1">
    <citation type="submission" date="2020-02" db="EMBL/GenBank/DDBJ databases">
        <authorList>
            <person name="Meier V. D."/>
        </authorList>
    </citation>
    <scope>NUCLEOTIDE SEQUENCE</scope>
    <source>
        <strain evidence="2">AVDCRST_MAG65</strain>
    </source>
</reference>
<feature type="region of interest" description="Disordered" evidence="1">
    <location>
        <begin position="1"/>
        <end position="73"/>
    </location>
</feature>
<evidence type="ECO:0000313" key="2">
    <source>
        <dbReference type="EMBL" id="CAA9467809.1"/>
    </source>
</evidence>
<feature type="compositionally biased region" description="Basic and acidic residues" evidence="1">
    <location>
        <begin position="38"/>
        <end position="51"/>
    </location>
</feature>
<evidence type="ECO:0000256" key="1">
    <source>
        <dbReference type="SAM" id="MobiDB-lite"/>
    </source>
</evidence>
<feature type="non-terminal residue" evidence="2">
    <location>
        <position position="126"/>
    </location>
</feature>
<dbReference type="EMBL" id="CADCVL010000076">
    <property type="protein sequence ID" value="CAA9467809.1"/>
    <property type="molecule type" value="Genomic_DNA"/>
</dbReference>
<dbReference type="AlphaFoldDB" id="A0A6J4RAW4"/>
<gene>
    <name evidence="2" type="ORF">AVDCRST_MAG65-467</name>
</gene>
<feature type="non-terminal residue" evidence="2">
    <location>
        <position position="1"/>
    </location>
</feature>
<protein>
    <submittedName>
        <fullName evidence="2">Uncharacterized protein</fullName>
    </submittedName>
</protein>
<proteinExistence type="predicted"/>
<organism evidence="2">
    <name type="scientific">uncultured Solirubrobacteraceae bacterium</name>
    <dbReference type="NCBI Taxonomy" id="1162706"/>
    <lineage>
        <taxon>Bacteria</taxon>
        <taxon>Bacillati</taxon>
        <taxon>Actinomycetota</taxon>
        <taxon>Thermoleophilia</taxon>
        <taxon>Solirubrobacterales</taxon>
        <taxon>Solirubrobacteraceae</taxon>
        <taxon>environmental samples</taxon>
    </lineage>
</organism>